<proteinExistence type="predicted"/>
<gene>
    <name evidence="2" type="ORF">Aristophanes_00042</name>
</gene>
<sequence length="127" mass="13961">MNFIDQVYLVLVYTWSELSKNAHVLMGAILAVTISYLKTHKEKREQNWGENLLCGIFAGIALTGVSIIQKLIVLAFPYLAGIIIPTELVVGMVAGIIAWYGTDGTIKLISKFKRGKDNGSKSTEDSK</sequence>
<feature type="transmembrane region" description="Helical" evidence="1">
    <location>
        <begin position="78"/>
        <end position="101"/>
    </location>
</feature>
<dbReference type="EMBL" id="MT783706">
    <property type="protein sequence ID" value="QNO11466.1"/>
    <property type="molecule type" value="Genomic_DNA"/>
</dbReference>
<protein>
    <submittedName>
        <fullName evidence="2">Putative holin</fullName>
    </submittedName>
</protein>
<feature type="transmembrane region" description="Helical" evidence="1">
    <location>
        <begin position="22"/>
        <end position="39"/>
    </location>
</feature>
<keyword evidence="3" id="KW-1185">Reference proteome</keyword>
<keyword evidence="1" id="KW-0812">Transmembrane</keyword>
<dbReference type="Proteomes" id="UP000516232">
    <property type="component" value="Segment"/>
</dbReference>
<feature type="transmembrane region" description="Helical" evidence="1">
    <location>
        <begin position="51"/>
        <end position="72"/>
    </location>
</feature>
<organism evidence="2 3">
    <name type="scientific">Acinetobacter phage Aristophanes</name>
    <dbReference type="NCBI Taxonomy" id="2759203"/>
    <lineage>
        <taxon>Viruses</taxon>
        <taxon>Duplodnaviria</taxon>
        <taxon>Heunggongvirae</taxon>
        <taxon>Uroviricota</taxon>
        <taxon>Caudoviricetes</taxon>
        <taxon>Autographivirales</taxon>
        <taxon>Autoscriptoviridae</taxon>
        <taxon>Beijerinckvirinae</taxon>
        <taxon>Aristophanesvirus</taxon>
        <taxon>Aristophanesvirus aristophanes</taxon>
    </lineage>
</organism>
<evidence type="ECO:0000313" key="3">
    <source>
        <dbReference type="Proteomes" id="UP000516232"/>
    </source>
</evidence>
<evidence type="ECO:0000313" key="2">
    <source>
        <dbReference type="EMBL" id="QNO11466.1"/>
    </source>
</evidence>
<reference evidence="2 3" key="1">
    <citation type="submission" date="2020-07" db="EMBL/GenBank/DDBJ databases">
        <authorList>
            <person name="Shneider M.M."/>
            <person name="Timoshina O.V."/>
            <person name="Evseev P.V."/>
            <person name="Shelenkov A.A."/>
            <person name="Mikhailova Y.V."/>
            <person name="Yanushevich Y."/>
            <person name="Shagin D.A."/>
            <person name="Miroshnikov K.A."/>
        </authorList>
    </citation>
    <scope>NUCLEOTIDE SEQUENCE [LARGE SCALE GENOMIC DNA]</scope>
</reference>
<keyword evidence="1" id="KW-1133">Transmembrane helix</keyword>
<name>A0A7G9VYQ1_BPACA</name>
<evidence type="ECO:0000256" key="1">
    <source>
        <dbReference type="SAM" id="Phobius"/>
    </source>
</evidence>
<keyword evidence="1" id="KW-0472">Membrane</keyword>
<accession>A0A7G9VYQ1</accession>
<organismHost>
    <name type="scientific">Acinetobacter baumannii</name>
    <dbReference type="NCBI Taxonomy" id="470"/>
</organismHost>